<feature type="domain" description="RecA family profile 1" evidence="7">
    <location>
        <begin position="27"/>
        <end position="186"/>
    </location>
</feature>
<gene>
    <name evidence="9" type="ORF">E5P55_00280</name>
</gene>
<dbReference type="SMART" id="SM00382">
    <property type="entry name" value="AAA"/>
    <property type="match status" value="1"/>
</dbReference>
<dbReference type="InterPro" id="IPR020588">
    <property type="entry name" value="RecA_ATP-bd"/>
</dbReference>
<dbReference type="Pfam" id="PF00154">
    <property type="entry name" value="RecA_N"/>
    <property type="match status" value="1"/>
</dbReference>
<keyword evidence="10" id="KW-1185">Reference proteome</keyword>
<dbReference type="GO" id="GO:0006310">
    <property type="term" value="P:DNA recombination"/>
    <property type="evidence" value="ECO:0007669"/>
    <property type="project" value="UniProtKB-KW"/>
</dbReference>
<dbReference type="GO" id="GO:0003697">
    <property type="term" value="F:single-stranded DNA binding"/>
    <property type="evidence" value="ECO:0007669"/>
    <property type="project" value="InterPro"/>
</dbReference>
<dbReference type="PROSITE" id="PS50163">
    <property type="entry name" value="RECA_3"/>
    <property type="match status" value="1"/>
</dbReference>
<keyword evidence="3 6" id="KW-0547">Nucleotide-binding</keyword>
<dbReference type="Proteomes" id="UP000594451">
    <property type="component" value="Chromosome"/>
</dbReference>
<dbReference type="Gene3D" id="3.40.50.300">
    <property type="entry name" value="P-loop containing nucleotide triphosphate hydrolases"/>
    <property type="match status" value="1"/>
</dbReference>
<protein>
    <recommendedName>
        <fullName evidence="2">Protein RecA</fullName>
    </recommendedName>
</protein>
<evidence type="ECO:0000256" key="3">
    <source>
        <dbReference type="ARBA" id="ARBA00022741"/>
    </source>
</evidence>
<evidence type="ECO:0000256" key="2">
    <source>
        <dbReference type="ARBA" id="ARBA00015553"/>
    </source>
</evidence>
<accession>A0A7T0BSD0</accession>
<evidence type="ECO:0000256" key="6">
    <source>
        <dbReference type="RuleBase" id="RU004527"/>
    </source>
</evidence>
<evidence type="ECO:0000313" key="9">
    <source>
        <dbReference type="EMBL" id="QPJ58422.1"/>
    </source>
</evidence>
<proteinExistence type="inferred from homology"/>
<evidence type="ECO:0000259" key="8">
    <source>
        <dbReference type="PROSITE" id="PS50163"/>
    </source>
</evidence>
<dbReference type="AlphaFoldDB" id="A0A7T0BSD0"/>
<reference evidence="9 10" key="1">
    <citation type="journal article" date="2020" name="Sci. Rep.">
        <title>Morphology, ultrastructure, genomics, and phylogeny of Euplotes vanleeuwenhoeki sp. nov. and its ultra-reduced endosymbiont Candidatus Pinguicoccus supinus sp. nov.</title>
        <authorList>
            <person name="Serra V."/>
            <person name="Gammuto L."/>
            <person name="Nitla V."/>
            <person name="Castelli M."/>
            <person name="Lanzoni O."/>
            <person name="Sassera D."/>
            <person name="Bandi C."/>
            <person name="Sandeep B.V."/>
            <person name="Verni F."/>
            <person name="Modeo L."/>
            <person name="Petroni G."/>
        </authorList>
    </citation>
    <scope>NUCLEOTIDE SEQUENCE [LARGE SCALE GENOMIC DNA]</scope>
    <source>
        <strain evidence="9 10">KKR18_Esm</strain>
    </source>
</reference>
<dbReference type="KEGG" id="psup:E5P55_00280"/>
<dbReference type="PANTHER" id="PTHR45900">
    <property type="entry name" value="RECA"/>
    <property type="match status" value="1"/>
</dbReference>
<dbReference type="PRINTS" id="PR00142">
    <property type="entry name" value="RECA"/>
</dbReference>
<dbReference type="EMBL" id="CP039370">
    <property type="protein sequence ID" value="QPJ58422.1"/>
    <property type="molecule type" value="Genomic_DNA"/>
</dbReference>
<sequence length="322" mass="36659">MLNFNQFLHFIKKKTGLNVLLNKNQTKSSFISSGILSLDLMTGIEGIPLGRIVEIFGPESTGKTTFCLNMLRYSQILKKRIVYIDMEHSLNIKFVKKLGLNLSNFILVKPEFAEEALNVIELFIKSNFINLIVVDSVAALVPRVEFKNNFNGLTIGLQARLMSQAMRKLVPILERFKCTLIFINQIRDRINTYFSSNLESTPGGRALKFSSSIRIELRKKLNLKDADNNSVGVCIAAKSIKNKLSTPNKTCTFNLFFKEARLSSIDFIITLSLQKNILKKLKSKFVMHKNIVGSNQTNVRIFLKLNLNLLDKVVFLLKKYNK</sequence>
<dbReference type="InterPro" id="IPR020587">
    <property type="entry name" value="RecA_monomer-monomer_interface"/>
</dbReference>
<comment type="similarity">
    <text evidence="1 6">Belongs to the RecA family.</text>
</comment>
<keyword evidence="4 6" id="KW-0067">ATP-binding</keyword>
<dbReference type="PROSITE" id="PS50162">
    <property type="entry name" value="RECA_2"/>
    <property type="match status" value="1"/>
</dbReference>
<evidence type="ECO:0000313" key="10">
    <source>
        <dbReference type="Proteomes" id="UP000594451"/>
    </source>
</evidence>
<keyword evidence="6" id="KW-0238">DNA-binding</keyword>
<dbReference type="PANTHER" id="PTHR45900:SF1">
    <property type="entry name" value="MITOCHONDRIAL DNA REPAIR PROTEIN RECA HOMOLOG-RELATED"/>
    <property type="match status" value="1"/>
</dbReference>
<dbReference type="GO" id="GO:0006281">
    <property type="term" value="P:DNA repair"/>
    <property type="evidence" value="ECO:0007669"/>
    <property type="project" value="InterPro"/>
</dbReference>
<dbReference type="InterPro" id="IPR027417">
    <property type="entry name" value="P-loop_NTPase"/>
</dbReference>
<organism evidence="9 10">
    <name type="scientific">Candidatus Pinguicoccus supinus</name>
    <dbReference type="NCBI Taxonomy" id="2529394"/>
    <lineage>
        <taxon>Bacteria</taxon>
        <taxon>Pseudomonadati</taxon>
        <taxon>Verrucomicrobiota</taxon>
        <taxon>Candidatus Pinguicoccus</taxon>
    </lineage>
</organism>
<dbReference type="GO" id="GO:0140664">
    <property type="term" value="F:ATP-dependent DNA damage sensor activity"/>
    <property type="evidence" value="ECO:0007669"/>
    <property type="project" value="InterPro"/>
</dbReference>
<evidence type="ECO:0000259" key="7">
    <source>
        <dbReference type="PROSITE" id="PS50162"/>
    </source>
</evidence>
<dbReference type="GO" id="GO:0005829">
    <property type="term" value="C:cytosol"/>
    <property type="evidence" value="ECO:0007669"/>
    <property type="project" value="TreeGrafter"/>
</dbReference>
<feature type="domain" description="RecA family profile 2" evidence="8">
    <location>
        <begin position="191"/>
        <end position="259"/>
    </location>
</feature>
<evidence type="ECO:0000256" key="1">
    <source>
        <dbReference type="ARBA" id="ARBA00009391"/>
    </source>
</evidence>
<name>A0A7T0BSD0_9BACT</name>
<keyword evidence="6" id="KW-0227">DNA damage</keyword>
<dbReference type="InterPro" id="IPR003593">
    <property type="entry name" value="AAA+_ATPase"/>
</dbReference>
<dbReference type="GO" id="GO:0005524">
    <property type="term" value="F:ATP binding"/>
    <property type="evidence" value="ECO:0007669"/>
    <property type="project" value="UniProtKB-KW"/>
</dbReference>
<dbReference type="SUPFAM" id="SSF52540">
    <property type="entry name" value="P-loop containing nucleoside triphosphate hydrolases"/>
    <property type="match status" value="1"/>
</dbReference>
<dbReference type="InterPro" id="IPR049428">
    <property type="entry name" value="RecA-like_N"/>
</dbReference>
<keyword evidence="5 6" id="KW-0233">DNA recombination</keyword>
<dbReference type="InterPro" id="IPR013765">
    <property type="entry name" value="DNA_recomb/repair_RecA"/>
</dbReference>
<evidence type="ECO:0000256" key="4">
    <source>
        <dbReference type="ARBA" id="ARBA00022840"/>
    </source>
</evidence>
<evidence type="ECO:0000256" key="5">
    <source>
        <dbReference type="ARBA" id="ARBA00023172"/>
    </source>
</evidence>